<dbReference type="PROSITE" id="PS50111">
    <property type="entry name" value="CHEMOTAXIS_TRANSDUC_2"/>
    <property type="match status" value="1"/>
</dbReference>
<evidence type="ECO:0000313" key="10">
    <source>
        <dbReference type="EMBL" id="GGF74484.1"/>
    </source>
</evidence>
<feature type="domain" description="Methyl-accepting transducer" evidence="8">
    <location>
        <begin position="380"/>
        <end position="637"/>
    </location>
</feature>
<accession>A0A917C8A0</accession>
<evidence type="ECO:0000313" key="11">
    <source>
        <dbReference type="Proteomes" id="UP000637643"/>
    </source>
</evidence>
<dbReference type="CDD" id="cd06225">
    <property type="entry name" value="HAMP"/>
    <property type="match status" value="1"/>
</dbReference>
<dbReference type="PANTHER" id="PTHR32089">
    <property type="entry name" value="METHYL-ACCEPTING CHEMOTAXIS PROTEIN MCPB"/>
    <property type="match status" value="1"/>
</dbReference>
<dbReference type="GO" id="GO:0005886">
    <property type="term" value="C:plasma membrane"/>
    <property type="evidence" value="ECO:0007669"/>
    <property type="project" value="UniProtKB-SubCell"/>
</dbReference>
<proteinExistence type="inferred from homology"/>
<dbReference type="AlphaFoldDB" id="A0A917C8A0"/>
<dbReference type="GO" id="GO:0007165">
    <property type="term" value="P:signal transduction"/>
    <property type="evidence" value="ECO:0007669"/>
    <property type="project" value="UniProtKB-KW"/>
</dbReference>
<evidence type="ECO:0000256" key="1">
    <source>
        <dbReference type="ARBA" id="ARBA00004236"/>
    </source>
</evidence>
<dbReference type="Proteomes" id="UP000637643">
    <property type="component" value="Unassembled WGS sequence"/>
</dbReference>
<evidence type="ECO:0000256" key="6">
    <source>
        <dbReference type="PROSITE-ProRule" id="PRU00284"/>
    </source>
</evidence>
<feature type="domain" description="HAMP" evidence="9">
    <location>
        <begin position="309"/>
        <end position="361"/>
    </location>
</feature>
<evidence type="ECO:0000259" key="8">
    <source>
        <dbReference type="PROSITE" id="PS50111"/>
    </source>
</evidence>
<dbReference type="Pfam" id="PF00015">
    <property type="entry name" value="MCPsignal"/>
    <property type="match status" value="1"/>
</dbReference>
<sequence length="666" mass="71093">MFLVFFITTMAIVLSLGLVSYSVASRTIEDNALSAHQQTVAQTAEKLDVILLRFEDAVGQIFYNRNIQDALRQGSLSSAGAAERQTQSNRIGTELNLWLSGVKGVQAVYLIPADQSLPISSTGAKDVDFIKEARAEAWFKELAEKPQSKWITKPYVEGAASSGLLRFARSITGESQRTGYIVVSDIKPGEMAGQLNKINLGLGSYTQLLTGKDELIVSSEHQEADTYLRLGGTLLNGLNNTSGSLPTRNEDGESILAVYGTLESTGWRVLGVIPAGNLLKDAGRILNTTYLAIAVAAVVAVLVGIWMVRMVSRPLSRLKDLMVQGAAGNLRVRTEFASRDEIGQLSLSFNSMMERITELVKHTHDMAGEVLGIADELGHASRKTAVSAQDIAAATEEIAGGAGSLALEADRGNELAVRISQQMEQVIAAAHGMDNTARHVGKASQEGVGRLKVLMDRTKLTGEMTHTLVAKVNELKGSASTVIKVLDVMQNIANQTNILSLNAAIEAVRAGEAGQGFKVVAQEIRQLADQSKRSIAEVGEITGHMMNDVNETMTALSAVAPLVTEQMSSVEESGGIFISVQEQMEQLLVHLEAVTLSIEGLGESQQVLTESMGSVSTVAEQSSAASQEVASLSGEQQSVSEHLVSLSASLEKASLQLKDSLAKFSV</sequence>
<comment type="caution">
    <text evidence="10">The sequence shown here is derived from an EMBL/GenBank/DDBJ whole genome shotgun (WGS) entry which is preliminary data.</text>
</comment>
<keyword evidence="11" id="KW-1185">Reference proteome</keyword>
<dbReference type="SMART" id="SM00304">
    <property type="entry name" value="HAMP"/>
    <property type="match status" value="1"/>
</dbReference>
<dbReference type="SUPFAM" id="SSF58104">
    <property type="entry name" value="Methyl-accepting chemotaxis protein (MCP) signaling domain"/>
    <property type="match status" value="1"/>
</dbReference>
<evidence type="ECO:0000256" key="7">
    <source>
        <dbReference type="SAM" id="Phobius"/>
    </source>
</evidence>
<evidence type="ECO:0000256" key="3">
    <source>
        <dbReference type="ARBA" id="ARBA00023136"/>
    </source>
</evidence>
<keyword evidence="7" id="KW-1133">Transmembrane helix</keyword>
<name>A0A917C8A0_9BACL</name>
<reference evidence="10" key="2">
    <citation type="submission" date="2020-09" db="EMBL/GenBank/DDBJ databases">
        <authorList>
            <person name="Sun Q."/>
            <person name="Zhou Y."/>
        </authorList>
    </citation>
    <scope>NUCLEOTIDE SEQUENCE</scope>
    <source>
        <strain evidence="10">CGMCC 1.16134</strain>
    </source>
</reference>
<comment type="similarity">
    <text evidence="5">Belongs to the methyl-accepting chemotaxis (MCP) protein family.</text>
</comment>
<evidence type="ECO:0000256" key="5">
    <source>
        <dbReference type="ARBA" id="ARBA00029447"/>
    </source>
</evidence>
<dbReference type="Pfam" id="PF00672">
    <property type="entry name" value="HAMP"/>
    <property type="match status" value="1"/>
</dbReference>
<gene>
    <name evidence="10" type="ORF">GCM10010912_19700</name>
</gene>
<dbReference type="Gene3D" id="6.10.340.10">
    <property type="match status" value="1"/>
</dbReference>
<dbReference type="EMBL" id="BMKR01000006">
    <property type="protein sequence ID" value="GGF74484.1"/>
    <property type="molecule type" value="Genomic_DNA"/>
</dbReference>
<dbReference type="Gene3D" id="3.30.450.20">
    <property type="entry name" value="PAS domain"/>
    <property type="match status" value="2"/>
</dbReference>
<reference evidence="10" key="1">
    <citation type="journal article" date="2014" name="Int. J. Syst. Evol. Microbiol.">
        <title>Complete genome sequence of Corynebacterium casei LMG S-19264T (=DSM 44701T), isolated from a smear-ripened cheese.</title>
        <authorList>
            <consortium name="US DOE Joint Genome Institute (JGI-PGF)"/>
            <person name="Walter F."/>
            <person name="Albersmeier A."/>
            <person name="Kalinowski J."/>
            <person name="Ruckert C."/>
        </authorList>
    </citation>
    <scope>NUCLEOTIDE SEQUENCE</scope>
    <source>
        <strain evidence="10">CGMCC 1.16134</strain>
    </source>
</reference>
<keyword evidence="7" id="KW-0812">Transmembrane</keyword>
<evidence type="ECO:0000256" key="4">
    <source>
        <dbReference type="ARBA" id="ARBA00023224"/>
    </source>
</evidence>
<keyword evidence="3 7" id="KW-0472">Membrane</keyword>
<dbReference type="SMART" id="SM00283">
    <property type="entry name" value="MA"/>
    <property type="match status" value="1"/>
</dbReference>
<dbReference type="PANTHER" id="PTHR32089:SF112">
    <property type="entry name" value="LYSOZYME-LIKE PROTEIN-RELATED"/>
    <property type="match status" value="1"/>
</dbReference>
<keyword evidence="2" id="KW-1003">Cell membrane</keyword>
<dbReference type="CDD" id="cd18774">
    <property type="entry name" value="PDC2_HK_sensor"/>
    <property type="match status" value="1"/>
</dbReference>
<evidence type="ECO:0000256" key="2">
    <source>
        <dbReference type="ARBA" id="ARBA00022475"/>
    </source>
</evidence>
<dbReference type="InterPro" id="IPR003660">
    <property type="entry name" value="HAMP_dom"/>
</dbReference>
<dbReference type="PROSITE" id="PS50885">
    <property type="entry name" value="HAMP"/>
    <property type="match status" value="1"/>
</dbReference>
<organism evidence="10 11">
    <name type="scientific">Paenibacillus albidus</name>
    <dbReference type="NCBI Taxonomy" id="2041023"/>
    <lineage>
        <taxon>Bacteria</taxon>
        <taxon>Bacillati</taxon>
        <taxon>Bacillota</taxon>
        <taxon>Bacilli</taxon>
        <taxon>Bacillales</taxon>
        <taxon>Paenibacillaceae</taxon>
        <taxon>Paenibacillus</taxon>
    </lineage>
</organism>
<comment type="subcellular location">
    <subcellularLocation>
        <location evidence="1">Cell membrane</location>
    </subcellularLocation>
</comment>
<dbReference type="Gene3D" id="1.10.287.950">
    <property type="entry name" value="Methyl-accepting chemotaxis protein"/>
    <property type="match status" value="1"/>
</dbReference>
<protein>
    <submittedName>
        <fullName evidence="10">Methyl-accepting chemotaxis protein</fullName>
    </submittedName>
</protein>
<feature type="transmembrane region" description="Helical" evidence="7">
    <location>
        <begin position="290"/>
        <end position="308"/>
    </location>
</feature>
<dbReference type="InterPro" id="IPR004089">
    <property type="entry name" value="MCPsignal_dom"/>
</dbReference>
<keyword evidence="4 6" id="KW-0807">Transducer</keyword>
<evidence type="ECO:0000259" key="9">
    <source>
        <dbReference type="PROSITE" id="PS50885"/>
    </source>
</evidence>